<proteinExistence type="predicted"/>
<dbReference type="Gramene" id="ORUFI10G05930.1">
    <property type="protein sequence ID" value="ORUFI10G05930.1"/>
    <property type="gene ID" value="ORUFI10G05930"/>
</dbReference>
<reference evidence="1" key="2">
    <citation type="submission" date="2015-06" db="UniProtKB">
        <authorList>
            <consortium name="EnsemblPlants"/>
        </authorList>
    </citation>
    <scope>IDENTIFICATION</scope>
</reference>
<keyword evidence="2" id="KW-1185">Reference proteome</keyword>
<dbReference type="STRING" id="4529.A0A0E0QXH5"/>
<accession>A0A0E0QXH5</accession>
<dbReference type="OMA" id="KLRECMM"/>
<dbReference type="EnsemblPlants" id="ORUFI10G05930.1">
    <property type="protein sequence ID" value="ORUFI10G05930.1"/>
    <property type="gene ID" value="ORUFI10G05930"/>
</dbReference>
<reference evidence="2" key="1">
    <citation type="submission" date="2013-06" db="EMBL/GenBank/DDBJ databases">
        <authorList>
            <person name="Zhao Q."/>
        </authorList>
    </citation>
    <scope>NUCLEOTIDE SEQUENCE</scope>
    <source>
        <strain evidence="2">cv. W1943</strain>
    </source>
</reference>
<evidence type="ECO:0000313" key="2">
    <source>
        <dbReference type="Proteomes" id="UP000008022"/>
    </source>
</evidence>
<protein>
    <submittedName>
        <fullName evidence="1">Uncharacterized protein</fullName>
    </submittedName>
</protein>
<dbReference type="Proteomes" id="UP000008022">
    <property type="component" value="Unassembled WGS sequence"/>
</dbReference>
<dbReference type="HOGENOM" id="CLU_1206485_0_0_1"/>
<dbReference type="AlphaFoldDB" id="A0A0E0QXH5"/>
<sequence length="230" mass="25821">MILGTNTYPLRGTGHQILSAKHPPPQKQSAGLEAYSPIDLVELLSIRIASVISEFNYHHTNVPQYPQNTVYGYPPSTVTCQGGELGAQGFAKMTSSYSDNYIFTNFGSGDPTRTPLVWTQVGSIVFPVYAATPISSIPSSLVRDIDKLRECMMVRSSGSDDMDACRLERHLAGGWRHVVPKQERVRKNMFKVQPDTVTRMLVWFRPLSPLHRTNLNRRRTKIVSTRGWNS</sequence>
<organism evidence="1 2">
    <name type="scientific">Oryza rufipogon</name>
    <name type="common">Brownbeard rice</name>
    <name type="synonym">Asian wild rice</name>
    <dbReference type="NCBI Taxonomy" id="4529"/>
    <lineage>
        <taxon>Eukaryota</taxon>
        <taxon>Viridiplantae</taxon>
        <taxon>Streptophyta</taxon>
        <taxon>Embryophyta</taxon>
        <taxon>Tracheophyta</taxon>
        <taxon>Spermatophyta</taxon>
        <taxon>Magnoliopsida</taxon>
        <taxon>Liliopsida</taxon>
        <taxon>Poales</taxon>
        <taxon>Poaceae</taxon>
        <taxon>BOP clade</taxon>
        <taxon>Oryzoideae</taxon>
        <taxon>Oryzeae</taxon>
        <taxon>Oryzinae</taxon>
        <taxon>Oryza</taxon>
    </lineage>
</organism>
<evidence type="ECO:0000313" key="1">
    <source>
        <dbReference type="EnsemblPlants" id="ORUFI10G05930.1"/>
    </source>
</evidence>
<name>A0A0E0QXH5_ORYRU</name>